<comment type="caution">
    <text evidence="2">The sequence shown here is derived from an EMBL/GenBank/DDBJ whole genome shotgun (WGS) entry which is preliminary data.</text>
</comment>
<feature type="compositionally biased region" description="Acidic residues" evidence="1">
    <location>
        <begin position="78"/>
        <end position="88"/>
    </location>
</feature>
<evidence type="ECO:0000313" key="3">
    <source>
        <dbReference type="Proteomes" id="UP001470230"/>
    </source>
</evidence>
<evidence type="ECO:0000313" key="2">
    <source>
        <dbReference type="EMBL" id="KAK8891652.1"/>
    </source>
</evidence>
<dbReference type="Proteomes" id="UP001470230">
    <property type="component" value="Unassembled WGS sequence"/>
</dbReference>
<gene>
    <name evidence="2" type="ORF">M9Y10_028872</name>
</gene>
<feature type="region of interest" description="Disordered" evidence="1">
    <location>
        <begin position="78"/>
        <end position="100"/>
    </location>
</feature>
<reference evidence="2 3" key="1">
    <citation type="submission" date="2024-04" db="EMBL/GenBank/DDBJ databases">
        <title>Tritrichomonas musculus Genome.</title>
        <authorList>
            <person name="Alves-Ferreira E."/>
            <person name="Grigg M."/>
            <person name="Lorenzi H."/>
            <person name="Galac M."/>
        </authorList>
    </citation>
    <scope>NUCLEOTIDE SEQUENCE [LARGE SCALE GENOMIC DNA]</scope>
    <source>
        <strain evidence="2 3">EAF2021</strain>
    </source>
</reference>
<dbReference type="SUPFAM" id="SSF53335">
    <property type="entry name" value="S-adenosyl-L-methionine-dependent methyltransferases"/>
    <property type="match status" value="1"/>
</dbReference>
<protein>
    <submittedName>
        <fullName evidence="2">Uncharacterized protein</fullName>
    </submittedName>
</protein>
<proteinExistence type="predicted"/>
<keyword evidence="3" id="KW-1185">Reference proteome</keyword>
<name>A0ABR2KKI0_9EUKA</name>
<accession>A0ABR2KKI0</accession>
<evidence type="ECO:0000256" key="1">
    <source>
        <dbReference type="SAM" id="MobiDB-lite"/>
    </source>
</evidence>
<dbReference type="EMBL" id="JAPFFF010000004">
    <property type="protein sequence ID" value="KAK8891652.1"/>
    <property type="molecule type" value="Genomic_DNA"/>
</dbReference>
<organism evidence="2 3">
    <name type="scientific">Tritrichomonas musculus</name>
    <dbReference type="NCBI Taxonomy" id="1915356"/>
    <lineage>
        <taxon>Eukaryota</taxon>
        <taxon>Metamonada</taxon>
        <taxon>Parabasalia</taxon>
        <taxon>Tritrichomonadida</taxon>
        <taxon>Tritrichomonadidae</taxon>
        <taxon>Tritrichomonas</taxon>
    </lineage>
</organism>
<dbReference type="InterPro" id="IPR029063">
    <property type="entry name" value="SAM-dependent_MTases_sf"/>
</dbReference>
<sequence>MSFSRRSERKKKKQIDPLWYSMYVPDDENPEIIEEKFSYLEEQMRKNKNSDSQTVARQVFIQTATPDQVPMDVWWDMGNDEDDDEDKDQDATFIPGGFDDGEDFVARRRFTGSRSKSRAPKTKVGLVSASQQIEHLGAGIDLWPLYKVQQLDIPPQLTSIHEYPNRETLSTRKRIFETIKHNPINLVNRITAEVIRNIVHGHIDAIIMDPPFGHNDWTKERFHNFIKKLENFLERTFLIVWADPQNLELIQEVFEKSSYVFCDSIAIELLSPTGGPYFLPPDEYGFRAETRMAIMFRTNDINRNDLKQQRVKDTGFGTVYENGKSYGRLGLPLCVHEIVEIMLPDLPNHKRTFVELWPSFYTRRNGWINIDEKVNPDEAIPDEIMPPVDDEGLSVTQFDDTLINRIIDINDEKHQGRMVNNANTETNPVVIENDIDEYD</sequence>